<protein>
    <submittedName>
        <fullName evidence="3">Sulfatase-like hydrolase/transferase</fullName>
    </submittedName>
</protein>
<evidence type="ECO:0000313" key="3">
    <source>
        <dbReference type="EMBL" id="UYQ92722.1"/>
    </source>
</evidence>
<accession>A0ABY6J251</accession>
<comment type="similarity">
    <text evidence="1">Belongs to the sulfatase family.</text>
</comment>
<dbReference type="Gene3D" id="3.40.720.10">
    <property type="entry name" value="Alkaline Phosphatase, subunit A"/>
    <property type="match status" value="1"/>
</dbReference>
<dbReference type="Pfam" id="PF00884">
    <property type="entry name" value="Sulfatase"/>
    <property type="match status" value="1"/>
</dbReference>
<dbReference type="InterPro" id="IPR000917">
    <property type="entry name" value="Sulfatase_N"/>
</dbReference>
<sequence>MGKPLHAQSARPNILVIVTDDQRYNTIHALGNEHIITPNLDRLVKRGMTFTRTHILGANSGAICAPSRAMLLSGKPYYQLPDCFINGGCNYASLFPAYFRSHGYETFETGKWHNSKAAFQSSFSKADNIFFGGVRTEKQGGHGTPRLHHFDSTGKYPAIAKFTGDRFSSECYADAAVKYLTEKKDTTPFLMYVAFTAPHDPRTPPERFKGLYDSSKLPLPASYPTKTCNAW</sequence>
<proteinExistence type="inferred from homology"/>
<name>A0ABY6J251_9BACT</name>
<dbReference type="RefSeq" id="WP_255859297.1">
    <property type="nucleotide sequence ID" value="NZ_CP107006.1"/>
</dbReference>
<dbReference type="Proteomes" id="UP001162741">
    <property type="component" value="Chromosome"/>
</dbReference>
<keyword evidence="4" id="KW-1185">Reference proteome</keyword>
<organism evidence="3 4">
    <name type="scientific">Chitinophaga horti</name>
    <dbReference type="NCBI Taxonomy" id="2920382"/>
    <lineage>
        <taxon>Bacteria</taxon>
        <taxon>Pseudomonadati</taxon>
        <taxon>Bacteroidota</taxon>
        <taxon>Chitinophagia</taxon>
        <taxon>Chitinophagales</taxon>
        <taxon>Chitinophagaceae</taxon>
        <taxon>Chitinophaga</taxon>
    </lineage>
</organism>
<dbReference type="EMBL" id="CP107006">
    <property type="protein sequence ID" value="UYQ92722.1"/>
    <property type="molecule type" value="Genomic_DNA"/>
</dbReference>
<dbReference type="PANTHER" id="PTHR42693:SF33">
    <property type="entry name" value="ARYLSULFATASE"/>
    <property type="match status" value="1"/>
</dbReference>
<dbReference type="InterPro" id="IPR050738">
    <property type="entry name" value="Sulfatase"/>
</dbReference>
<dbReference type="SUPFAM" id="SSF53649">
    <property type="entry name" value="Alkaline phosphatase-like"/>
    <property type="match status" value="1"/>
</dbReference>
<evidence type="ECO:0000313" key="4">
    <source>
        <dbReference type="Proteomes" id="UP001162741"/>
    </source>
</evidence>
<reference evidence="3" key="1">
    <citation type="submission" date="2022-10" db="EMBL/GenBank/DDBJ databases">
        <title>Chitinophaga sp. nov., isolated from soil.</title>
        <authorList>
            <person name="Jeon C.O."/>
        </authorList>
    </citation>
    <scope>NUCLEOTIDE SEQUENCE</scope>
    <source>
        <strain evidence="3">R8</strain>
    </source>
</reference>
<dbReference type="PANTHER" id="PTHR42693">
    <property type="entry name" value="ARYLSULFATASE FAMILY MEMBER"/>
    <property type="match status" value="1"/>
</dbReference>
<feature type="domain" description="Sulfatase N-terminal" evidence="2">
    <location>
        <begin position="12"/>
        <end position="217"/>
    </location>
</feature>
<dbReference type="InterPro" id="IPR017850">
    <property type="entry name" value="Alkaline_phosphatase_core_sf"/>
</dbReference>
<gene>
    <name evidence="3" type="ORF">MKQ68_21830</name>
</gene>
<evidence type="ECO:0000259" key="2">
    <source>
        <dbReference type="Pfam" id="PF00884"/>
    </source>
</evidence>
<evidence type="ECO:0000256" key="1">
    <source>
        <dbReference type="ARBA" id="ARBA00008779"/>
    </source>
</evidence>